<keyword evidence="2" id="KW-1185">Reference proteome</keyword>
<evidence type="ECO:0000313" key="2">
    <source>
        <dbReference type="Proteomes" id="UP000298663"/>
    </source>
</evidence>
<dbReference type="AlphaFoldDB" id="A0A4U5NGH2"/>
<comment type="caution">
    <text evidence="1">The sequence shown here is derived from an EMBL/GenBank/DDBJ whole genome shotgun (WGS) entry which is preliminary data.</text>
</comment>
<protein>
    <submittedName>
        <fullName evidence="1">Uncharacterized protein</fullName>
    </submittedName>
</protein>
<name>A0A4U5NGH2_STECR</name>
<dbReference type="EMBL" id="AZBU02000004">
    <property type="protein sequence ID" value="TKR82179.1"/>
    <property type="molecule type" value="Genomic_DNA"/>
</dbReference>
<dbReference type="Proteomes" id="UP000298663">
    <property type="component" value="Unassembled WGS sequence"/>
</dbReference>
<proteinExistence type="predicted"/>
<reference evidence="1 2" key="1">
    <citation type="journal article" date="2015" name="Genome Biol.">
        <title>Comparative genomics of Steinernema reveals deeply conserved gene regulatory networks.</title>
        <authorList>
            <person name="Dillman A.R."/>
            <person name="Macchietto M."/>
            <person name="Porter C.F."/>
            <person name="Rogers A."/>
            <person name="Williams B."/>
            <person name="Antoshechkin I."/>
            <person name="Lee M.M."/>
            <person name="Goodwin Z."/>
            <person name="Lu X."/>
            <person name="Lewis E.E."/>
            <person name="Goodrich-Blair H."/>
            <person name="Stock S.P."/>
            <person name="Adams B.J."/>
            <person name="Sternberg P.W."/>
            <person name="Mortazavi A."/>
        </authorList>
    </citation>
    <scope>NUCLEOTIDE SEQUENCE [LARGE SCALE GENOMIC DNA]</scope>
    <source>
        <strain evidence="1 2">ALL</strain>
    </source>
</reference>
<accession>A0A4U5NGH2</accession>
<organism evidence="1 2">
    <name type="scientific">Steinernema carpocapsae</name>
    <name type="common">Entomopathogenic nematode</name>
    <dbReference type="NCBI Taxonomy" id="34508"/>
    <lineage>
        <taxon>Eukaryota</taxon>
        <taxon>Metazoa</taxon>
        <taxon>Ecdysozoa</taxon>
        <taxon>Nematoda</taxon>
        <taxon>Chromadorea</taxon>
        <taxon>Rhabditida</taxon>
        <taxon>Tylenchina</taxon>
        <taxon>Panagrolaimomorpha</taxon>
        <taxon>Strongyloidoidea</taxon>
        <taxon>Steinernematidae</taxon>
        <taxon>Steinernema</taxon>
    </lineage>
</organism>
<gene>
    <name evidence="1" type="ORF">L596_015942</name>
</gene>
<evidence type="ECO:0000313" key="1">
    <source>
        <dbReference type="EMBL" id="TKR82179.1"/>
    </source>
</evidence>
<reference evidence="1 2" key="2">
    <citation type="journal article" date="2019" name="G3 (Bethesda)">
        <title>Hybrid Assembly of the Genome of the Entomopathogenic Nematode Steinernema carpocapsae Identifies the X-Chromosome.</title>
        <authorList>
            <person name="Serra L."/>
            <person name="Macchietto M."/>
            <person name="Macias-Munoz A."/>
            <person name="McGill C.J."/>
            <person name="Rodriguez I.M."/>
            <person name="Rodriguez B."/>
            <person name="Murad R."/>
            <person name="Mortazavi A."/>
        </authorList>
    </citation>
    <scope>NUCLEOTIDE SEQUENCE [LARGE SCALE GENOMIC DNA]</scope>
    <source>
        <strain evidence="1 2">ALL</strain>
    </source>
</reference>
<sequence length="75" mass="8629">MVAMLRRGDGGNEEKHRIFAHKDQNRKIYIKRSISRLRRGPEVDTELLVPAVDCSERRSEKGHVLTASSDIRRDA</sequence>